<dbReference type="PROSITE" id="PS00059">
    <property type="entry name" value="ADH_ZINC"/>
    <property type="match status" value="1"/>
</dbReference>
<feature type="domain" description="Enoyl reductase (ER)" evidence="5">
    <location>
        <begin position="7"/>
        <end position="250"/>
    </location>
</feature>
<evidence type="ECO:0000256" key="2">
    <source>
        <dbReference type="ARBA" id="ARBA00022833"/>
    </source>
</evidence>
<evidence type="ECO:0000313" key="6">
    <source>
        <dbReference type="EMBL" id="SNT76082.1"/>
    </source>
</evidence>
<evidence type="ECO:0000256" key="1">
    <source>
        <dbReference type="ARBA" id="ARBA00022723"/>
    </source>
</evidence>
<keyword evidence="7" id="KW-1185">Reference proteome</keyword>
<dbReference type="Gene3D" id="3.90.180.10">
    <property type="entry name" value="Medium-chain alcohol dehydrogenases, catalytic domain"/>
    <property type="match status" value="1"/>
</dbReference>
<protein>
    <submittedName>
        <fullName evidence="6">Threonine dehydrogenase</fullName>
    </submittedName>
</protein>
<comment type="similarity">
    <text evidence="4">Belongs to the zinc-containing alcohol dehydrogenase family.</text>
</comment>
<dbReference type="SUPFAM" id="SSF50129">
    <property type="entry name" value="GroES-like"/>
    <property type="match status" value="1"/>
</dbReference>
<dbReference type="GO" id="GO:0008270">
    <property type="term" value="F:zinc ion binding"/>
    <property type="evidence" value="ECO:0007669"/>
    <property type="project" value="InterPro"/>
</dbReference>
<dbReference type="Pfam" id="PF08240">
    <property type="entry name" value="ADH_N"/>
    <property type="match status" value="1"/>
</dbReference>
<name>A0A239Q1K4_9RHOB</name>
<sequence>MKAVVFSARNTVQFTDLPDPRPNAGEVVVEVKASGICHTDYEVLKDNYGTGAFPVVPGHEYAGVVVETGEGVTNVSKGDRVVVDPNLECGTCCACKRGWAHLCENLGAYGVTTNGGFAERSVVKASAVHPIGEMSYMQAALAEPMGCVLNGLDAVHAPWMEEALIFGAGPMGLLMGLALRAEGLSNIAFVDIAQSRLELASSFGFAAVASGSDELKEWHRRGDLVVDATGVPAVAAGLPTYMANGGKGLFFGVCPSSARIEISPFEVFRRQLTLAGSHSLNHNIPRSLGVISKIGNDIDRTVSHRLSLREISDILASKPPENSLKVQWSGE</sequence>
<dbReference type="InterPro" id="IPR002328">
    <property type="entry name" value="ADH_Zn_CS"/>
</dbReference>
<dbReference type="RefSeq" id="WP_089345413.1">
    <property type="nucleotide sequence ID" value="NZ_CP067129.1"/>
</dbReference>
<dbReference type="InterPro" id="IPR036291">
    <property type="entry name" value="NAD(P)-bd_dom_sf"/>
</dbReference>
<dbReference type="PANTHER" id="PTHR43401">
    <property type="entry name" value="L-THREONINE 3-DEHYDROGENASE"/>
    <property type="match status" value="1"/>
</dbReference>
<accession>A0A239Q1K4</accession>
<dbReference type="InterPro" id="IPR020843">
    <property type="entry name" value="ER"/>
</dbReference>
<dbReference type="OrthoDB" id="9809185at2"/>
<comment type="cofactor">
    <cofactor evidence="4">
        <name>Zn(2+)</name>
        <dbReference type="ChEBI" id="CHEBI:29105"/>
    </cofactor>
</comment>
<keyword evidence="1 4" id="KW-0479">Metal-binding</keyword>
<evidence type="ECO:0000259" key="5">
    <source>
        <dbReference type="SMART" id="SM00829"/>
    </source>
</evidence>
<dbReference type="SUPFAM" id="SSF51735">
    <property type="entry name" value="NAD(P)-binding Rossmann-fold domains"/>
    <property type="match status" value="1"/>
</dbReference>
<dbReference type="InterPro" id="IPR013149">
    <property type="entry name" value="ADH-like_C"/>
</dbReference>
<evidence type="ECO:0000313" key="7">
    <source>
        <dbReference type="Proteomes" id="UP000198307"/>
    </source>
</evidence>
<dbReference type="Pfam" id="PF00107">
    <property type="entry name" value="ADH_zinc_N"/>
    <property type="match status" value="1"/>
</dbReference>
<dbReference type="AlphaFoldDB" id="A0A239Q1K4"/>
<reference evidence="6 7" key="1">
    <citation type="submission" date="2017-07" db="EMBL/GenBank/DDBJ databases">
        <authorList>
            <person name="Sun Z.S."/>
            <person name="Albrecht U."/>
            <person name="Echele G."/>
            <person name="Lee C.C."/>
        </authorList>
    </citation>
    <scope>NUCLEOTIDE SEQUENCE [LARGE SCALE GENOMIC DNA]</scope>
    <source>
        <strain evidence="6 7">DSM 14827</strain>
    </source>
</reference>
<dbReference type="InterPro" id="IPR013154">
    <property type="entry name" value="ADH-like_N"/>
</dbReference>
<organism evidence="6 7">
    <name type="scientific">Paracoccus seriniphilus</name>
    <dbReference type="NCBI Taxonomy" id="184748"/>
    <lineage>
        <taxon>Bacteria</taxon>
        <taxon>Pseudomonadati</taxon>
        <taxon>Pseudomonadota</taxon>
        <taxon>Alphaproteobacteria</taxon>
        <taxon>Rhodobacterales</taxon>
        <taxon>Paracoccaceae</taxon>
        <taxon>Paracoccus</taxon>
    </lineage>
</organism>
<evidence type="ECO:0000256" key="4">
    <source>
        <dbReference type="RuleBase" id="RU361277"/>
    </source>
</evidence>
<dbReference type="GO" id="GO:0016616">
    <property type="term" value="F:oxidoreductase activity, acting on the CH-OH group of donors, NAD or NADP as acceptor"/>
    <property type="evidence" value="ECO:0007669"/>
    <property type="project" value="UniProtKB-ARBA"/>
</dbReference>
<dbReference type="PANTHER" id="PTHR43401:SF2">
    <property type="entry name" value="L-THREONINE 3-DEHYDROGENASE"/>
    <property type="match status" value="1"/>
</dbReference>
<gene>
    <name evidence="6" type="ORF">SAMN05444959_11536</name>
</gene>
<keyword evidence="3" id="KW-0560">Oxidoreductase</keyword>
<dbReference type="SMART" id="SM00829">
    <property type="entry name" value="PKS_ER"/>
    <property type="match status" value="1"/>
</dbReference>
<dbReference type="Proteomes" id="UP000198307">
    <property type="component" value="Unassembled WGS sequence"/>
</dbReference>
<proteinExistence type="inferred from homology"/>
<dbReference type="InterPro" id="IPR011032">
    <property type="entry name" value="GroES-like_sf"/>
</dbReference>
<dbReference type="EMBL" id="FZQB01000015">
    <property type="protein sequence ID" value="SNT76082.1"/>
    <property type="molecule type" value="Genomic_DNA"/>
</dbReference>
<keyword evidence="2 4" id="KW-0862">Zinc</keyword>
<dbReference type="InterPro" id="IPR050129">
    <property type="entry name" value="Zn_alcohol_dh"/>
</dbReference>
<dbReference type="Gene3D" id="3.40.50.720">
    <property type="entry name" value="NAD(P)-binding Rossmann-like Domain"/>
    <property type="match status" value="1"/>
</dbReference>
<evidence type="ECO:0000256" key="3">
    <source>
        <dbReference type="ARBA" id="ARBA00023002"/>
    </source>
</evidence>